<keyword evidence="4 6" id="KW-0378">Hydrolase</keyword>
<dbReference type="GO" id="GO:0001682">
    <property type="term" value="P:tRNA 5'-leader removal"/>
    <property type="evidence" value="ECO:0007669"/>
    <property type="project" value="UniProtKB-UniRule"/>
</dbReference>
<comment type="catalytic activity">
    <reaction evidence="6">
        <text>Endonucleolytic cleavage of RNA, removing 5'-extranucleotides from tRNA precursor.</text>
        <dbReference type="EC" id="3.1.26.5"/>
    </reaction>
</comment>
<evidence type="ECO:0000256" key="1">
    <source>
        <dbReference type="ARBA" id="ARBA00022694"/>
    </source>
</evidence>
<proteinExistence type="inferred from homology"/>
<dbReference type="InterPro" id="IPR020568">
    <property type="entry name" value="Ribosomal_Su5_D2-typ_SF"/>
</dbReference>
<name>A0P507_9PROT</name>
<evidence type="ECO:0000256" key="7">
    <source>
        <dbReference type="NCBIfam" id="TIGR00188"/>
    </source>
</evidence>
<keyword evidence="5 6" id="KW-0694">RNA-binding</keyword>
<evidence type="ECO:0000256" key="3">
    <source>
        <dbReference type="ARBA" id="ARBA00022759"/>
    </source>
</evidence>
<keyword evidence="1 6" id="KW-0819">tRNA processing</keyword>
<dbReference type="HAMAP" id="MF_00227">
    <property type="entry name" value="RNase_P"/>
    <property type="match status" value="1"/>
</dbReference>
<comment type="similarity">
    <text evidence="6">Belongs to the RnpA family.</text>
</comment>
<protein>
    <recommendedName>
        <fullName evidence="6 7">Ribonuclease P protein component</fullName>
        <shortName evidence="6">RNase P protein</shortName>
        <shortName evidence="6">RNaseP protein</shortName>
        <ecNumber evidence="6 7">3.1.26.5</ecNumber>
    </recommendedName>
    <alternativeName>
        <fullName evidence="6">Protein C5</fullName>
    </alternativeName>
</protein>
<keyword evidence="3 6" id="KW-0255">Endonuclease</keyword>
<evidence type="ECO:0000313" key="8">
    <source>
        <dbReference type="EMBL" id="EAV46617.1"/>
    </source>
</evidence>
<evidence type="ECO:0000256" key="2">
    <source>
        <dbReference type="ARBA" id="ARBA00022722"/>
    </source>
</evidence>
<gene>
    <name evidence="6 8" type="primary">rnpA</name>
    <name evidence="8" type="ORF">MB2181_01050</name>
</gene>
<reference evidence="8 9" key="1">
    <citation type="submission" date="2006-11" db="EMBL/GenBank/DDBJ databases">
        <authorList>
            <person name="Giovannoni S."/>
            <person name="Vergin K."/>
            <person name="Ferriera S."/>
            <person name="Johnson J."/>
            <person name="Kravitz S."/>
            <person name="Beeson K."/>
            <person name="Sutton G."/>
            <person name="Rogers Y.-H."/>
            <person name="Friedman R."/>
            <person name="Frazier M."/>
            <person name="Venter J.C."/>
        </authorList>
    </citation>
    <scope>NUCLEOTIDE SEQUENCE [LARGE SCALE GENOMIC DNA]</scope>
    <source>
        <strain evidence="8 9">HTCC2181</strain>
    </source>
</reference>
<dbReference type="EC" id="3.1.26.5" evidence="6 7"/>
<dbReference type="Pfam" id="PF00825">
    <property type="entry name" value="Ribonuclease_P"/>
    <property type="match status" value="1"/>
</dbReference>
<dbReference type="Gene3D" id="3.30.230.10">
    <property type="match status" value="1"/>
</dbReference>
<accession>A0P507</accession>
<evidence type="ECO:0000313" key="9">
    <source>
        <dbReference type="Proteomes" id="UP000054262"/>
    </source>
</evidence>
<dbReference type="Proteomes" id="UP000054262">
    <property type="component" value="Unassembled WGS sequence"/>
</dbReference>
<dbReference type="PANTHER" id="PTHR33992:SF1">
    <property type="entry name" value="RIBONUCLEASE P PROTEIN COMPONENT"/>
    <property type="match status" value="1"/>
</dbReference>
<dbReference type="SUPFAM" id="SSF54211">
    <property type="entry name" value="Ribosomal protein S5 domain 2-like"/>
    <property type="match status" value="1"/>
</dbReference>
<dbReference type="GO" id="GO:0004526">
    <property type="term" value="F:ribonuclease P activity"/>
    <property type="evidence" value="ECO:0007669"/>
    <property type="project" value="UniProtKB-UniRule"/>
</dbReference>
<dbReference type="GO" id="GO:0030677">
    <property type="term" value="C:ribonuclease P complex"/>
    <property type="evidence" value="ECO:0007669"/>
    <property type="project" value="TreeGrafter"/>
</dbReference>
<dbReference type="GO" id="GO:0042781">
    <property type="term" value="F:3'-tRNA processing endoribonuclease activity"/>
    <property type="evidence" value="ECO:0007669"/>
    <property type="project" value="TreeGrafter"/>
</dbReference>
<organism evidence="8 9">
    <name type="scientific">Methylophilales bacterium HTCC2181</name>
    <dbReference type="NCBI Taxonomy" id="383631"/>
    <lineage>
        <taxon>Bacteria</taxon>
        <taxon>Pseudomonadati</taxon>
        <taxon>Pseudomonadota</taxon>
        <taxon>Betaproteobacteria</taxon>
        <taxon>Nitrosomonadales</taxon>
        <taxon>OM43 clade</taxon>
    </lineage>
</organism>
<dbReference type="PANTHER" id="PTHR33992">
    <property type="entry name" value="RIBONUCLEASE P PROTEIN COMPONENT"/>
    <property type="match status" value="1"/>
</dbReference>
<dbReference type="EMBL" id="AAUX01000001">
    <property type="protein sequence ID" value="EAV46617.1"/>
    <property type="molecule type" value="Genomic_DNA"/>
</dbReference>
<dbReference type="InterPro" id="IPR000100">
    <property type="entry name" value="RNase_P"/>
</dbReference>
<keyword evidence="9" id="KW-1185">Reference proteome</keyword>
<dbReference type="NCBIfam" id="TIGR00188">
    <property type="entry name" value="rnpA"/>
    <property type="match status" value="1"/>
</dbReference>
<comment type="subunit">
    <text evidence="6">Consists of a catalytic RNA component (M1 or rnpB) and a protein subunit.</text>
</comment>
<dbReference type="InterPro" id="IPR014721">
    <property type="entry name" value="Ribsml_uS5_D2-typ_fold_subgr"/>
</dbReference>
<dbReference type="AlphaFoldDB" id="A0P507"/>
<evidence type="ECO:0000256" key="4">
    <source>
        <dbReference type="ARBA" id="ARBA00022801"/>
    </source>
</evidence>
<comment type="function">
    <text evidence="6">RNaseP catalyzes the removal of the 5'-leader sequence from pre-tRNA to produce the mature 5'-terminus. It can also cleave other RNA substrates such as 4.5S RNA. The protein component plays an auxiliary but essential role in vivo by binding to the 5'-leader sequence and broadening the substrate specificity of the ribozyme.</text>
</comment>
<dbReference type="GO" id="GO:0000049">
    <property type="term" value="F:tRNA binding"/>
    <property type="evidence" value="ECO:0007669"/>
    <property type="project" value="UniProtKB-UniRule"/>
</dbReference>
<comment type="caution">
    <text evidence="8">The sequence shown here is derived from an EMBL/GenBank/DDBJ whole genome shotgun (WGS) entry which is preliminary data.</text>
</comment>
<keyword evidence="2 6" id="KW-0540">Nuclease</keyword>
<evidence type="ECO:0000256" key="6">
    <source>
        <dbReference type="HAMAP-Rule" id="MF_00227"/>
    </source>
</evidence>
<dbReference type="OrthoDB" id="398329at2"/>
<sequence length="110" mass="13365">MQNKEYKLLNADDFSSVFNFRKRLSSEHIFLHYAPNALGHFRIGFVVAKKMEKKAVRRNYIRRSIREVIKREIDKSLSVDIVFRVKKTYYRPDFKLIKRELIDLLERIKM</sequence>
<evidence type="ECO:0000256" key="5">
    <source>
        <dbReference type="ARBA" id="ARBA00022884"/>
    </source>
</evidence>